<evidence type="ECO:0000313" key="4">
    <source>
        <dbReference type="Proteomes" id="UP001152797"/>
    </source>
</evidence>
<reference evidence="3" key="2">
    <citation type="submission" date="2024-04" db="EMBL/GenBank/DDBJ databases">
        <authorList>
            <person name="Chen Y."/>
            <person name="Shah S."/>
            <person name="Dougan E. K."/>
            <person name="Thang M."/>
            <person name="Chan C."/>
        </authorList>
    </citation>
    <scope>NUCLEOTIDE SEQUENCE [LARGE SCALE GENOMIC DNA]</scope>
</reference>
<dbReference type="EMBL" id="CAMXCT010006734">
    <property type="protein sequence ID" value="CAI4019200.1"/>
    <property type="molecule type" value="Genomic_DNA"/>
</dbReference>
<proteinExistence type="predicted"/>
<evidence type="ECO:0000256" key="1">
    <source>
        <dbReference type="SAM" id="MobiDB-lite"/>
    </source>
</evidence>
<feature type="compositionally biased region" description="Polar residues" evidence="1">
    <location>
        <begin position="239"/>
        <end position="248"/>
    </location>
</feature>
<accession>A0A9P1GQK3</accession>
<evidence type="ECO:0000313" key="3">
    <source>
        <dbReference type="EMBL" id="CAL1172575.1"/>
    </source>
</evidence>
<sequence length="263" mass="26585">MAALPTTTVGAQVLQPTAYPGTVPTAYPGVYSSALPTTNWIQPSVPAGTPVAGTLPVGSLAQPLAVPMQTTVATPLPTSSIPVSSLPTTIAPTTKTFTYTLPTGTYAPGYYPMPMQGSSQPLAMPMPTVPLQPQAPAAMPTTTMTQTSQSPSVVATPVSTSIASHCMGTPTNTPVAPGAAGAFVSEVATESFVLAGPPTTTAGSPMATGVPMVPMLSMGSRPGNAVAAAGTSEGVDEATVQTQSLKPQSSRKTKKARRRWICC</sequence>
<name>A0A9P1GQK3_9DINO</name>
<evidence type="ECO:0000313" key="2">
    <source>
        <dbReference type="EMBL" id="CAI4019200.1"/>
    </source>
</evidence>
<organism evidence="2">
    <name type="scientific">Cladocopium goreaui</name>
    <dbReference type="NCBI Taxonomy" id="2562237"/>
    <lineage>
        <taxon>Eukaryota</taxon>
        <taxon>Sar</taxon>
        <taxon>Alveolata</taxon>
        <taxon>Dinophyceae</taxon>
        <taxon>Suessiales</taxon>
        <taxon>Symbiodiniaceae</taxon>
        <taxon>Cladocopium</taxon>
    </lineage>
</organism>
<keyword evidence="4" id="KW-1185">Reference proteome</keyword>
<dbReference type="EMBL" id="CAMXCT020006734">
    <property type="protein sequence ID" value="CAL1172575.1"/>
    <property type="molecule type" value="Genomic_DNA"/>
</dbReference>
<dbReference type="AlphaFoldDB" id="A0A9P1GQK3"/>
<gene>
    <name evidence="2" type="ORF">C1SCF055_LOCUS43714</name>
</gene>
<comment type="caution">
    <text evidence="2">The sequence shown here is derived from an EMBL/GenBank/DDBJ whole genome shotgun (WGS) entry which is preliminary data.</text>
</comment>
<reference evidence="2" key="1">
    <citation type="submission" date="2022-10" db="EMBL/GenBank/DDBJ databases">
        <authorList>
            <person name="Chen Y."/>
            <person name="Dougan E. K."/>
            <person name="Chan C."/>
            <person name="Rhodes N."/>
            <person name="Thang M."/>
        </authorList>
    </citation>
    <scope>NUCLEOTIDE SEQUENCE</scope>
</reference>
<dbReference type="EMBL" id="CAMXCT030006734">
    <property type="protein sequence ID" value="CAL4806512.1"/>
    <property type="molecule type" value="Genomic_DNA"/>
</dbReference>
<dbReference type="Proteomes" id="UP001152797">
    <property type="component" value="Unassembled WGS sequence"/>
</dbReference>
<protein>
    <submittedName>
        <fullName evidence="2">Uncharacterized protein</fullName>
    </submittedName>
</protein>
<feature type="region of interest" description="Disordered" evidence="1">
    <location>
        <begin position="224"/>
        <end position="257"/>
    </location>
</feature>